<evidence type="ECO:0000256" key="2">
    <source>
        <dbReference type="SAM" id="SignalP"/>
    </source>
</evidence>
<accession>A0ABM1NHL4</accession>
<dbReference type="PANTHER" id="PTHR10151">
    <property type="entry name" value="ECTONUCLEOTIDE PYROPHOSPHATASE/PHOSPHODIESTERASE"/>
    <property type="match status" value="1"/>
</dbReference>
<dbReference type="RefSeq" id="XP_017786314.1">
    <property type="nucleotide sequence ID" value="XM_017930825.1"/>
</dbReference>
<keyword evidence="1" id="KW-0812">Transmembrane</keyword>
<evidence type="ECO:0000313" key="3">
    <source>
        <dbReference type="Proteomes" id="UP000695000"/>
    </source>
</evidence>
<feature type="signal peptide" evidence="2">
    <location>
        <begin position="1"/>
        <end position="18"/>
    </location>
</feature>
<sequence>MIYLLVLLQAVLVNLVVSVSQHPVLLIVSYDAFRYNYFDKNGSRYMEKLRKEGTYADYMINVFPTKTFPNHHSIATGLFAESHGVVDNSFHDPKLKEFISIKNEKMWHYNDDILPIWALNERAGNTRYSGSMMWPGASYKYQNKRVTHLKEWEYNYDWHKRVDTVISWIKDPSKPANLVMLYFEEPDSEGHVFGPESDVVFRTIQKLDNITQYLDEQIKANKLKDVVNVVHLSDHGMTTVKTPNLIDITKNLKPNTYEITGGTPCLHIIPNAENLEEAYTNLKKASKDNGHFNVYKKKDLPQKWHFKENRRTPPIFLLADEGYGFQDLLENGKEYAKKYNVEFNENSSFGVHGYDNELPDMHPFFMARGPMIKVAHKVPPFHSVDLYNLFCNILDLKAQPNNGTFANVRDILAATKPSSGLSTLGIAVGAVVAAILFIGCGAAITLFLIKRQQSITTAAALNKRFPQTFSNANIEAQHLLEPEDA</sequence>
<gene>
    <name evidence="4" type="primary">LOC108569318</name>
</gene>
<dbReference type="Proteomes" id="UP000695000">
    <property type="component" value="Unplaced"/>
</dbReference>
<evidence type="ECO:0000256" key="1">
    <source>
        <dbReference type="SAM" id="Phobius"/>
    </source>
</evidence>
<dbReference type="SUPFAM" id="SSF53649">
    <property type="entry name" value="Alkaline phosphatase-like"/>
    <property type="match status" value="1"/>
</dbReference>
<keyword evidence="1" id="KW-1133">Transmembrane helix</keyword>
<feature type="chain" id="PRO_5046296640" evidence="2">
    <location>
        <begin position="19"/>
        <end position="485"/>
    </location>
</feature>
<reference evidence="4" key="1">
    <citation type="submission" date="2025-08" db="UniProtKB">
        <authorList>
            <consortium name="RefSeq"/>
        </authorList>
    </citation>
    <scope>IDENTIFICATION</scope>
    <source>
        <tissue evidence="4">Whole Larva</tissue>
    </source>
</reference>
<protein>
    <submittedName>
        <fullName evidence="4">Bis(5'-adenosyl)-triphosphatase enpp4-like</fullName>
    </submittedName>
</protein>
<dbReference type="Gene3D" id="3.30.1360.180">
    <property type="match status" value="1"/>
</dbReference>
<dbReference type="Gene3D" id="3.40.720.10">
    <property type="entry name" value="Alkaline Phosphatase, subunit A"/>
    <property type="match status" value="1"/>
</dbReference>
<proteinExistence type="predicted"/>
<dbReference type="InterPro" id="IPR017850">
    <property type="entry name" value="Alkaline_phosphatase_core_sf"/>
</dbReference>
<dbReference type="CDD" id="cd16018">
    <property type="entry name" value="Enpp"/>
    <property type="match status" value="1"/>
</dbReference>
<feature type="transmembrane region" description="Helical" evidence="1">
    <location>
        <begin position="424"/>
        <end position="449"/>
    </location>
</feature>
<keyword evidence="1" id="KW-0472">Membrane</keyword>
<keyword evidence="3" id="KW-1185">Reference proteome</keyword>
<dbReference type="GeneID" id="108569318"/>
<dbReference type="PANTHER" id="PTHR10151:SF120">
    <property type="entry name" value="BIS(5'-ADENOSYL)-TRIPHOSPHATASE"/>
    <property type="match status" value="1"/>
</dbReference>
<evidence type="ECO:0000313" key="4">
    <source>
        <dbReference type="RefSeq" id="XP_017786314.1"/>
    </source>
</evidence>
<name>A0ABM1NHL4_NICVS</name>
<organism evidence="3 4">
    <name type="scientific">Nicrophorus vespilloides</name>
    <name type="common">Boreal carrion beetle</name>
    <dbReference type="NCBI Taxonomy" id="110193"/>
    <lineage>
        <taxon>Eukaryota</taxon>
        <taxon>Metazoa</taxon>
        <taxon>Ecdysozoa</taxon>
        <taxon>Arthropoda</taxon>
        <taxon>Hexapoda</taxon>
        <taxon>Insecta</taxon>
        <taxon>Pterygota</taxon>
        <taxon>Neoptera</taxon>
        <taxon>Endopterygota</taxon>
        <taxon>Coleoptera</taxon>
        <taxon>Polyphaga</taxon>
        <taxon>Staphyliniformia</taxon>
        <taxon>Silphidae</taxon>
        <taxon>Nicrophorinae</taxon>
        <taxon>Nicrophorus</taxon>
    </lineage>
</organism>
<dbReference type="InterPro" id="IPR002591">
    <property type="entry name" value="Phosphodiest/P_Trfase"/>
</dbReference>
<keyword evidence="2" id="KW-0732">Signal</keyword>
<dbReference type="Pfam" id="PF01663">
    <property type="entry name" value="Phosphodiest"/>
    <property type="match status" value="1"/>
</dbReference>